<feature type="domain" description="Cyclic nucleotide-binding" evidence="4">
    <location>
        <begin position="13"/>
        <end position="113"/>
    </location>
</feature>
<evidence type="ECO:0000259" key="4">
    <source>
        <dbReference type="PROSITE" id="PS50042"/>
    </source>
</evidence>
<protein>
    <recommendedName>
        <fullName evidence="4">Cyclic nucleotide-binding domain-containing protein</fullName>
    </recommendedName>
</protein>
<dbReference type="InterPro" id="IPR036390">
    <property type="entry name" value="WH_DNA-bd_sf"/>
</dbReference>
<sequence>MSKDDALFSRFGKHFPKGSIIFQEDEKGEFIFIIQDGEVQLTKKIRNTERLLSLLGKGEFFGEMAIFNNQPRTATATALVDTKLILLDKSTFEHMVRDNKEIALRIIKKLSARLEDANNRIENLLIPDSTTRVVNVIFKGAKRKTSEGDRGVKIDLNLTITELAGLVGLEESMVNQILNKLKRSGVIFEKAGKICVTSTGMLEKYIKYLEMKNQFEGAV</sequence>
<dbReference type="Gene3D" id="1.10.10.10">
    <property type="entry name" value="Winged helix-like DNA-binding domain superfamily/Winged helix DNA-binding domain"/>
    <property type="match status" value="1"/>
</dbReference>
<comment type="caution">
    <text evidence="5">The sequence shown here is derived from an EMBL/GenBank/DDBJ whole genome shotgun (WGS) entry which is preliminary data.</text>
</comment>
<evidence type="ECO:0000256" key="1">
    <source>
        <dbReference type="ARBA" id="ARBA00023015"/>
    </source>
</evidence>
<name>A0A1F7S3B6_9BACT</name>
<reference evidence="5 6" key="1">
    <citation type="journal article" date="2016" name="Nat. Commun.">
        <title>Thousands of microbial genomes shed light on interconnected biogeochemical processes in an aquifer system.</title>
        <authorList>
            <person name="Anantharaman K."/>
            <person name="Brown C.T."/>
            <person name="Hug L.A."/>
            <person name="Sharon I."/>
            <person name="Castelle C.J."/>
            <person name="Probst A.J."/>
            <person name="Thomas B.C."/>
            <person name="Singh A."/>
            <person name="Wilkins M.J."/>
            <person name="Karaoz U."/>
            <person name="Brodie E.L."/>
            <person name="Williams K.H."/>
            <person name="Hubbard S.S."/>
            <person name="Banfield J.F."/>
        </authorList>
    </citation>
    <scope>NUCLEOTIDE SEQUENCE [LARGE SCALE GENOMIC DNA]</scope>
</reference>
<dbReference type="InterPro" id="IPR018490">
    <property type="entry name" value="cNMP-bd_dom_sf"/>
</dbReference>
<dbReference type="InterPro" id="IPR014710">
    <property type="entry name" value="RmlC-like_jellyroll"/>
</dbReference>
<gene>
    <name evidence="5" type="ORF">A2161_05355</name>
</gene>
<dbReference type="Gene3D" id="2.60.120.10">
    <property type="entry name" value="Jelly Rolls"/>
    <property type="match status" value="1"/>
</dbReference>
<accession>A0A1F7S3B6</accession>
<dbReference type="EMBL" id="MGDD01000067">
    <property type="protein sequence ID" value="OGL47587.1"/>
    <property type="molecule type" value="Genomic_DNA"/>
</dbReference>
<organism evidence="5 6">
    <name type="scientific">Candidatus Schekmanbacteria bacterium RBG_13_48_7</name>
    <dbReference type="NCBI Taxonomy" id="1817878"/>
    <lineage>
        <taxon>Bacteria</taxon>
        <taxon>Candidatus Schekmaniibacteriota</taxon>
    </lineage>
</organism>
<evidence type="ECO:0000313" key="6">
    <source>
        <dbReference type="Proteomes" id="UP000179266"/>
    </source>
</evidence>
<keyword evidence="1" id="KW-0805">Transcription regulation</keyword>
<dbReference type="InterPro" id="IPR012318">
    <property type="entry name" value="HTH_CRP"/>
</dbReference>
<dbReference type="InterPro" id="IPR000595">
    <property type="entry name" value="cNMP-bd_dom"/>
</dbReference>
<dbReference type="PROSITE" id="PS00889">
    <property type="entry name" value="CNMP_BINDING_2"/>
    <property type="match status" value="1"/>
</dbReference>
<proteinExistence type="predicted"/>
<dbReference type="InterPro" id="IPR050397">
    <property type="entry name" value="Env_Response_Regulators"/>
</dbReference>
<dbReference type="SUPFAM" id="SSF46785">
    <property type="entry name" value="Winged helix' DNA-binding domain"/>
    <property type="match status" value="1"/>
</dbReference>
<dbReference type="Pfam" id="PF00027">
    <property type="entry name" value="cNMP_binding"/>
    <property type="match status" value="1"/>
</dbReference>
<dbReference type="CDD" id="cd00038">
    <property type="entry name" value="CAP_ED"/>
    <property type="match status" value="1"/>
</dbReference>
<dbReference type="GO" id="GO:0003677">
    <property type="term" value="F:DNA binding"/>
    <property type="evidence" value="ECO:0007669"/>
    <property type="project" value="UniProtKB-KW"/>
</dbReference>
<keyword evidence="2" id="KW-0238">DNA-binding</keyword>
<dbReference type="Pfam" id="PF13545">
    <property type="entry name" value="HTH_Crp_2"/>
    <property type="match status" value="1"/>
</dbReference>
<evidence type="ECO:0000313" key="5">
    <source>
        <dbReference type="EMBL" id="OGL47587.1"/>
    </source>
</evidence>
<dbReference type="InterPro" id="IPR018488">
    <property type="entry name" value="cNMP-bd_CS"/>
</dbReference>
<dbReference type="InterPro" id="IPR036388">
    <property type="entry name" value="WH-like_DNA-bd_sf"/>
</dbReference>
<dbReference type="GO" id="GO:0005829">
    <property type="term" value="C:cytosol"/>
    <property type="evidence" value="ECO:0007669"/>
    <property type="project" value="TreeGrafter"/>
</dbReference>
<keyword evidence="3" id="KW-0804">Transcription</keyword>
<dbReference type="PROSITE" id="PS50042">
    <property type="entry name" value="CNMP_BINDING_3"/>
    <property type="match status" value="1"/>
</dbReference>
<dbReference type="GO" id="GO:0003700">
    <property type="term" value="F:DNA-binding transcription factor activity"/>
    <property type="evidence" value="ECO:0007669"/>
    <property type="project" value="TreeGrafter"/>
</dbReference>
<dbReference type="SUPFAM" id="SSF51206">
    <property type="entry name" value="cAMP-binding domain-like"/>
    <property type="match status" value="1"/>
</dbReference>
<dbReference type="SMART" id="SM00100">
    <property type="entry name" value="cNMP"/>
    <property type="match status" value="1"/>
</dbReference>
<dbReference type="PANTHER" id="PTHR24567:SF74">
    <property type="entry name" value="HTH-TYPE TRANSCRIPTIONAL REGULATOR ARCR"/>
    <property type="match status" value="1"/>
</dbReference>
<evidence type="ECO:0000256" key="2">
    <source>
        <dbReference type="ARBA" id="ARBA00023125"/>
    </source>
</evidence>
<evidence type="ECO:0000256" key="3">
    <source>
        <dbReference type="ARBA" id="ARBA00023163"/>
    </source>
</evidence>
<dbReference type="Proteomes" id="UP000179266">
    <property type="component" value="Unassembled WGS sequence"/>
</dbReference>
<dbReference type="PANTHER" id="PTHR24567">
    <property type="entry name" value="CRP FAMILY TRANSCRIPTIONAL REGULATORY PROTEIN"/>
    <property type="match status" value="1"/>
</dbReference>
<dbReference type="AlphaFoldDB" id="A0A1F7S3B6"/>